<dbReference type="HOGENOM" id="CLU_720987_0_0_9"/>
<sequence>MEEEQLKQSTQFSYSKEEYEKDMERYITKQKFYNFTLGGMTPFIAANEMVQDNITGGYSLVVEPGLRLMDMGAILAGNMIGTVSDYELDKKKDEYIQYGQKYTSSVVELGQNIFNPNLNENTILGAPYRAIAGFESFITGKMSPEGLVHYQKDVFATVETVVGGVLGLKKVDQLGSSLYKKADGFLTKTTNNIFNDVKTSIIEDIQKSDLDAAIKEADKADVGSSTKEVGNTRVDGKRLSEMTDQELADLGYKRYSDGSIRDSKGHFAGNSGTIPGTPGVDIAEKYLIDNGFVVNGREISVRTGDGTLRRYDIVVTAPDGTVVGVEVKSGSATRTAQQISIDNELINTGGLDTVGQKAVDANIQRITDVKIAYVDRNGNIIIE</sequence>
<dbReference type="KEGG" id="cle:Clole_4069"/>
<evidence type="ECO:0000313" key="1">
    <source>
        <dbReference type="EMBL" id="ADZ85746.1"/>
    </source>
</evidence>
<dbReference type="AlphaFoldDB" id="F2JLA1"/>
<dbReference type="eggNOG" id="ENOG502ZQ27">
    <property type="taxonomic scope" value="Bacteria"/>
</dbReference>
<dbReference type="EMBL" id="CP002582">
    <property type="protein sequence ID" value="ADZ85746.1"/>
    <property type="molecule type" value="Genomic_DNA"/>
</dbReference>
<proteinExistence type="predicted"/>
<reference evidence="1 2" key="1">
    <citation type="journal article" date="2011" name="J. Bacteriol.">
        <title>Complete genome sequence of the cellulose-degrading bacterium Cellulosilyticum lentocellum.</title>
        <authorList>
            <consortium name="US DOE Joint Genome Institute"/>
            <person name="Miller D.A."/>
            <person name="Suen G."/>
            <person name="Bruce D."/>
            <person name="Copeland A."/>
            <person name="Cheng J.F."/>
            <person name="Detter C."/>
            <person name="Goodwin L.A."/>
            <person name="Han C.S."/>
            <person name="Hauser L.J."/>
            <person name="Land M.L."/>
            <person name="Lapidus A."/>
            <person name="Lucas S."/>
            <person name="Meincke L."/>
            <person name="Pitluck S."/>
            <person name="Tapia R."/>
            <person name="Teshima H."/>
            <person name="Woyke T."/>
            <person name="Fox B.G."/>
            <person name="Angert E.R."/>
            <person name="Currie C.R."/>
        </authorList>
    </citation>
    <scope>NUCLEOTIDE SEQUENCE [LARGE SCALE GENOMIC DNA]</scope>
    <source>
        <strain evidence="2">ATCC 49066 / DSM 5427 / NCIMB 11756 / RHM5</strain>
    </source>
</reference>
<keyword evidence="2" id="KW-1185">Reference proteome</keyword>
<name>F2JLA1_CELLD</name>
<dbReference type="STRING" id="642492.Clole_4069"/>
<dbReference type="Proteomes" id="UP000008467">
    <property type="component" value="Chromosome"/>
</dbReference>
<protein>
    <submittedName>
        <fullName evidence="1">Uncharacterized protein</fullName>
    </submittedName>
</protein>
<evidence type="ECO:0000313" key="2">
    <source>
        <dbReference type="Proteomes" id="UP000008467"/>
    </source>
</evidence>
<organism evidence="1 2">
    <name type="scientific">Cellulosilyticum lentocellum (strain ATCC 49066 / DSM 5427 / NCIMB 11756 / RHM5)</name>
    <name type="common">Clostridium lentocellum</name>
    <dbReference type="NCBI Taxonomy" id="642492"/>
    <lineage>
        <taxon>Bacteria</taxon>
        <taxon>Bacillati</taxon>
        <taxon>Bacillota</taxon>
        <taxon>Clostridia</taxon>
        <taxon>Lachnospirales</taxon>
        <taxon>Cellulosilyticaceae</taxon>
        <taxon>Cellulosilyticum</taxon>
    </lineage>
</organism>
<accession>F2JLA1</accession>
<gene>
    <name evidence="1" type="ordered locus">Clole_4069</name>
</gene>